<organism evidence="1 2">
    <name type="scientific">Brachionus plicatilis</name>
    <name type="common">Marine rotifer</name>
    <name type="synonym">Brachionus muelleri</name>
    <dbReference type="NCBI Taxonomy" id="10195"/>
    <lineage>
        <taxon>Eukaryota</taxon>
        <taxon>Metazoa</taxon>
        <taxon>Spiralia</taxon>
        <taxon>Gnathifera</taxon>
        <taxon>Rotifera</taxon>
        <taxon>Eurotatoria</taxon>
        <taxon>Monogononta</taxon>
        <taxon>Pseudotrocha</taxon>
        <taxon>Ploima</taxon>
        <taxon>Brachionidae</taxon>
        <taxon>Brachionus</taxon>
    </lineage>
</organism>
<sequence length="110" mass="13227">MTNTQTIRLNGLEKFLYIFSLKKLKFKSHKSQLNPDFDFFNDSDFYLELLENFEILMPKARRSLVLFEKFLKEPDLKKREKFLTFVSFSKLSDILIKVKFNLCSILNDWS</sequence>
<keyword evidence="2" id="KW-1185">Reference proteome</keyword>
<dbReference type="AlphaFoldDB" id="A0A3M7S8S5"/>
<evidence type="ECO:0000313" key="1">
    <source>
        <dbReference type="EMBL" id="RNA31970.1"/>
    </source>
</evidence>
<comment type="caution">
    <text evidence="1">The sequence shown here is derived from an EMBL/GenBank/DDBJ whole genome shotgun (WGS) entry which is preliminary data.</text>
</comment>
<protein>
    <submittedName>
        <fullName evidence="1">Uncharacterized protein</fullName>
    </submittedName>
</protein>
<dbReference type="Proteomes" id="UP000276133">
    <property type="component" value="Unassembled WGS sequence"/>
</dbReference>
<proteinExistence type="predicted"/>
<evidence type="ECO:0000313" key="2">
    <source>
        <dbReference type="Proteomes" id="UP000276133"/>
    </source>
</evidence>
<name>A0A3M7S8S5_BRAPC</name>
<gene>
    <name evidence="1" type="ORF">BpHYR1_008484</name>
</gene>
<accession>A0A3M7S8S5</accession>
<dbReference type="EMBL" id="REGN01001876">
    <property type="protein sequence ID" value="RNA31970.1"/>
    <property type="molecule type" value="Genomic_DNA"/>
</dbReference>
<reference evidence="1 2" key="1">
    <citation type="journal article" date="2018" name="Sci. Rep.">
        <title>Genomic signatures of local adaptation to the degree of environmental predictability in rotifers.</title>
        <authorList>
            <person name="Franch-Gras L."/>
            <person name="Hahn C."/>
            <person name="Garcia-Roger E.M."/>
            <person name="Carmona M.J."/>
            <person name="Serra M."/>
            <person name="Gomez A."/>
        </authorList>
    </citation>
    <scope>NUCLEOTIDE SEQUENCE [LARGE SCALE GENOMIC DNA]</scope>
    <source>
        <strain evidence="1">HYR1</strain>
    </source>
</reference>